<dbReference type="AlphaFoldDB" id="A0A8J3JA18"/>
<gene>
    <name evidence="2" type="ORF">Aru02nite_55160</name>
</gene>
<protein>
    <recommendedName>
        <fullName evidence="4">Transmembrane protein</fullName>
    </recommendedName>
</protein>
<comment type="caution">
    <text evidence="2">The sequence shown here is derived from an EMBL/GenBank/DDBJ whole genome shotgun (WGS) entry which is preliminary data.</text>
</comment>
<evidence type="ECO:0008006" key="4">
    <source>
        <dbReference type="Google" id="ProtNLM"/>
    </source>
</evidence>
<feature type="transmembrane region" description="Helical" evidence="1">
    <location>
        <begin position="36"/>
        <end position="56"/>
    </location>
</feature>
<keyword evidence="1" id="KW-0812">Transmembrane</keyword>
<evidence type="ECO:0000313" key="2">
    <source>
        <dbReference type="EMBL" id="GID14627.1"/>
    </source>
</evidence>
<keyword evidence="1" id="KW-0472">Membrane</keyword>
<keyword evidence="3" id="KW-1185">Reference proteome</keyword>
<sequence length="95" mass="9862">MATAALVLLPLVWVTVLAVCGAYRTRQPVRGEFRRVVTGIVAVLAVVSSALLATAFPASRGAVGLALLTAAAGVLCGRTACRVGGWYGRIRPARR</sequence>
<dbReference type="Proteomes" id="UP000612808">
    <property type="component" value="Unassembled WGS sequence"/>
</dbReference>
<organism evidence="2 3">
    <name type="scientific">Actinocatenispora rupis</name>
    <dbReference type="NCBI Taxonomy" id="519421"/>
    <lineage>
        <taxon>Bacteria</taxon>
        <taxon>Bacillati</taxon>
        <taxon>Actinomycetota</taxon>
        <taxon>Actinomycetes</taxon>
        <taxon>Micromonosporales</taxon>
        <taxon>Micromonosporaceae</taxon>
        <taxon>Actinocatenispora</taxon>
    </lineage>
</organism>
<evidence type="ECO:0000256" key="1">
    <source>
        <dbReference type="SAM" id="Phobius"/>
    </source>
</evidence>
<dbReference type="RefSeq" id="WP_203662460.1">
    <property type="nucleotide sequence ID" value="NZ_BAAAZM010000017.1"/>
</dbReference>
<accession>A0A8J3JA18</accession>
<reference evidence="2" key="1">
    <citation type="submission" date="2021-01" db="EMBL/GenBank/DDBJ databases">
        <title>Whole genome shotgun sequence of Actinocatenispora rupis NBRC 107355.</title>
        <authorList>
            <person name="Komaki H."/>
            <person name="Tamura T."/>
        </authorList>
    </citation>
    <scope>NUCLEOTIDE SEQUENCE</scope>
    <source>
        <strain evidence="2">NBRC 107355</strain>
    </source>
</reference>
<feature type="transmembrane region" description="Helical" evidence="1">
    <location>
        <begin position="6"/>
        <end position="24"/>
    </location>
</feature>
<dbReference type="EMBL" id="BOMB01000032">
    <property type="protein sequence ID" value="GID14627.1"/>
    <property type="molecule type" value="Genomic_DNA"/>
</dbReference>
<name>A0A8J3JA18_9ACTN</name>
<feature type="transmembrane region" description="Helical" evidence="1">
    <location>
        <begin position="62"/>
        <end position="81"/>
    </location>
</feature>
<proteinExistence type="predicted"/>
<keyword evidence="1" id="KW-1133">Transmembrane helix</keyword>
<evidence type="ECO:0000313" key="3">
    <source>
        <dbReference type="Proteomes" id="UP000612808"/>
    </source>
</evidence>